<name>A0A1A9M683_9XANT</name>
<feature type="signal peptide" evidence="1">
    <location>
        <begin position="1"/>
        <end position="24"/>
    </location>
</feature>
<proteinExistence type="predicted"/>
<reference evidence="2 5" key="2">
    <citation type="submission" date="2023-12" db="EMBL/GenBank/DDBJ databases">
        <title>Genome sequencing of Xanthomonas floridensis.</title>
        <authorList>
            <person name="Greer S."/>
            <person name="Harrison J."/>
            <person name="Grant M."/>
            <person name="Vicente J."/>
            <person name="Studholme D."/>
        </authorList>
    </citation>
    <scope>NUCLEOTIDE SEQUENCE [LARGE SCALE GENOMIC DNA]</scope>
    <source>
        <strain evidence="2 5">WHRI 8848</strain>
    </source>
</reference>
<dbReference type="InterPro" id="IPR016934">
    <property type="entry name" value="UCP029691"/>
</dbReference>
<dbReference type="Proteomes" id="UP001303614">
    <property type="component" value="Unassembled WGS sequence"/>
</dbReference>
<gene>
    <name evidence="3" type="ORF">A7D17_05950</name>
    <name evidence="2" type="ORF">VB146_03485</name>
</gene>
<dbReference type="Proteomes" id="UP000077659">
    <property type="component" value="Unassembled WGS sequence"/>
</dbReference>
<protein>
    <recommendedName>
        <fullName evidence="6">Transporter</fullName>
    </recommendedName>
</protein>
<dbReference type="PIRSF" id="PIRSF029691">
    <property type="entry name" value="UCP029691"/>
    <property type="match status" value="1"/>
</dbReference>
<evidence type="ECO:0000313" key="4">
    <source>
        <dbReference type="Proteomes" id="UP000077659"/>
    </source>
</evidence>
<evidence type="ECO:0000313" key="3">
    <source>
        <dbReference type="EMBL" id="OAG65994.1"/>
    </source>
</evidence>
<feature type="chain" id="PRO_5008392651" description="Transporter" evidence="1">
    <location>
        <begin position="25"/>
        <end position="223"/>
    </location>
</feature>
<comment type="caution">
    <text evidence="3">The sequence shown here is derived from an EMBL/GenBank/DDBJ whole genome shotgun (WGS) entry which is preliminary data.</text>
</comment>
<dbReference type="OrthoDB" id="7061356at2"/>
<keyword evidence="1" id="KW-0732">Signal</keyword>
<organism evidence="3 4">
    <name type="scientific">Xanthomonas floridensis</name>
    <dbReference type="NCBI Taxonomy" id="1843580"/>
    <lineage>
        <taxon>Bacteria</taxon>
        <taxon>Pseudomonadati</taxon>
        <taxon>Pseudomonadota</taxon>
        <taxon>Gammaproteobacteria</taxon>
        <taxon>Lysobacterales</taxon>
        <taxon>Lysobacteraceae</taxon>
        <taxon>Xanthomonas</taxon>
    </lineage>
</organism>
<reference evidence="3 4" key="1">
    <citation type="submission" date="2016-05" db="EMBL/GenBank/DDBJ databases">
        <title>Pathogenic, phenotypic and molecular characterisation of Xanthomonas nasturtii sp. nov. and Xanthomonas floridensis sp. nov., new species of Xanthomonas associated with watercress production in Florida.</title>
        <authorList>
            <person name="Vicente J.G."/>
            <person name="Rothwell S."/>
            <person name="Holub E.B."/>
            <person name="Studholme D.J."/>
        </authorList>
    </citation>
    <scope>NUCLEOTIDE SEQUENCE [LARGE SCALE GENOMIC DNA]</scope>
    <source>
        <strain evidence="3 4">WHRI 8848</strain>
    </source>
</reference>
<dbReference type="STRING" id="1843580.A7D17_05950"/>
<sequence length="223" mass="23477">MKRFRHSPGLLVALVLSNPLSARAAASMVVDDASVTPRGQCQLEAWSRAMPATAFSTLVPACNVAGTEIALGLTDVRHGTTSMDLGAKRVLRDPEQHVLGVAVSVGVQRSWQGARQRARYITLPLTWSFGDAAATRLHVNAGVTATHAGPDTTNAGIGIEHAVTASWTLLGEAFGDDHRGQGGQAGMRRMVGKASSIDLLVGRDRLNAPRGWITLGINLAMAP</sequence>
<dbReference type="EMBL" id="LXNG01000045">
    <property type="protein sequence ID" value="OAG65994.1"/>
    <property type="molecule type" value="Genomic_DNA"/>
</dbReference>
<evidence type="ECO:0008006" key="6">
    <source>
        <dbReference type="Google" id="ProtNLM"/>
    </source>
</evidence>
<dbReference type="RefSeq" id="WP_064510452.1">
    <property type="nucleotide sequence ID" value="NZ_JAYFSN010000002.1"/>
</dbReference>
<dbReference type="EMBL" id="JAYFSO010000003">
    <property type="protein sequence ID" value="MEA5122948.1"/>
    <property type="molecule type" value="Genomic_DNA"/>
</dbReference>
<accession>A0A1A9M683</accession>
<keyword evidence="5" id="KW-1185">Reference proteome</keyword>
<evidence type="ECO:0000313" key="2">
    <source>
        <dbReference type="EMBL" id="MEA5122948.1"/>
    </source>
</evidence>
<evidence type="ECO:0000256" key="1">
    <source>
        <dbReference type="SAM" id="SignalP"/>
    </source>
</evidence>
<evidence type="ECO:0000313" key="5">
    <source>
        <dbReference type="Proteomes" id="UP001303614"/>
    </source>
</evidence>
<dbReference type="AlphaFoldDB" id="A0A1A9M683"/>